<dbReference type="InterPro" id="IPR003012">
    <property type="entry name" value="Tet_transcr_reg_TetR"/>
</dbReference>
<name>A0A1I2F5B3_9ACTN</name>
<dbReference type="PANTHER" id="PTHR30055">
    <property type="entry name" value="HTH-TYPE TRANSCRIPTIONAL REGULATOR RUTR"/>
    <property type="match status" value="1"/>
</dbReference>
<dbReference type="Proteomes" id="UP000199645">
    <property type="component" value="Unassembled WGS sequence"/>
</dbReference>
<dbReference type="RefSeq" id="WP_177319699.1">
    <property type="nucleotide sequence ID" value="NZ_BOMT01000101.1"/>
</dbReference>
<evidence type="ECO:0000256" key="3">
    <source>
        <dbReference type="ARBA" id="ARBA00023125"/>
    </source>
</evidence>
<dbReference type="PANTHER" id="PTHR30055:SF151">
    <property type="entry name" value="TRANSCRIPTIONAL REGULATORY PROTEIN"/>
    <property type="match status" value="1"/>
</dbReference>
<dbReference type="GO" id="GO:0045892">
    <property type="term" value="P:negative regulation of DNA-templated transcription"/>
    <property type="evidence" value="ECO:0007669"/>
    <property type="project" value="InterPro"/>
</dbReference>
<keyword evidence="1" id="KW-0678">Repressor</keyword>
<organism evidence="7 8">
    <name type="scientific">Actinoplanes philippinensis</name>
    <dbReference type="NCBI Taxonomy" id="35752"/>
    <lineage>
        <taxon>Bacteria</taxon>
        <taxon>Bacillati</taxon>
        <taxon>Actinomycetota</taxon>
        <taxon>Actinomycetes</taxon>
        <taxon>Micromonosporales</taxon>
        <taxon>Micromonosporaceae</taxon>
        <taxon>Actinoplanes</taxon>
    </lineage>
</organism>
<evidence type="ECO:0000313" key="8">
    <source>
        <dbReference type="Proteomes" id="UP000199645"/>
    </source>
</evidence>
<dbReference type="InterPro" id="IPR004111">
    <property type="entry name" value="Repressor_TetR_C"/>
</dbReference>
<dbReference type="InterPro" id="IPR036271">
    <property type="entry name" value="Tet_transcr_reg_TetR-rel_C_sf"/>
</dbReference>
<gene>
    <name evidence="7" type="ORF">SAMN05421541_10576</name>
</gene>
<evidence type="ECO:0000259" key="6">
    <source>
        <dbReference type="PROSITE" id="PS50977"/>
    </source>
</evidence>
<dbReference type="SUPFAM" id="SSF46689">
    <property type="entry name" value="Homeodomain-like"/>
    <property type="match status" value="1"/>
</dbReference>
<evidence type="ECO:0000256" key="4">
    <source>
        <dbReference type="ARBA" id="ARBA00023163"/>
    </source>
</evidence>
<dbReference type="STRING" id="35752.SAMN05421541_10576"/>
<dbReference type="SUPFAM" id="SSF48498">
    <property type="entry name" value="Tetracyclin repressor-like, C-terminal domain"/>
    <property type="match status" value="1"/>
</dbReference>
<keyword evidence="8" id="KW-1185">Reference proteome</keyword>
<dbReference type="Pfam" id="PF00440">
    <property type="entry name" value="TetR_N"/>
    <property type="match status" value="1"/>
</dbReference>
<dbReference type="GO" id="GO:0000976">
    <property type="term" value="F:transcription cis-regulatory region binding"/>
    <property type="evidence" value="ECO:0007669"/>
    <property type="project" value="TreeGrafter"/>
</dbReference>
<evidence type="ECO:0000313" key="7">
    <source>
        <dbReference type="EMBL" id="SFE99741.1"/>
    </source>
</evidence>
<dbReference type="AlphaFoldDB" id="A0A1I2F5B3"/>
<evidence type="ECO:0000256" key="2">
    <source>
        <dbReference type="ARBA" id="ARBA00023015"/>
    </source>
</evidence>
<feature type="domain" description="HTH tetR-type" evidence="6">
    <location>
        <begin position="11"/>
        <end position="71"/>
    </location>
</feature>
<dbReference type="PRINTS" id="PR00455">
    <property type="entry name" value="HTHTETR"/>
</dbReference>
<dbReference type="GO" id="GO:0046677">
    <property type="term" value="P:response to antibiotic"/>
    <property type="evidence" value="ECO:0007669"/>
    <property type="project" value="InterPro"/>
</dbReference>
<proteinExistence type="predicted"/>
<dbReference type="InterPro" id="IPR009057">
    <property type="entry name" value="Homeodomain-like_sf"/>
</dbReference>
<dbReference type="InterPro" id="IPR001647">
    <property type="entry name" value="HTH_TetR"/>
</dbReference>
<keyword evidence="4" id="KW-0804">Transcription</keyword>
<keyword evidence="3 5" id="KW-0238">DNA-binding</keyword>
<protein>
    <submittedName>
        <fullName evidence="7">DNA-binding transcriptional regulator, AcrR family</fullName>
    </submittedName>
</protein>
<dbReference type="PRINTS" id="PR00400">
    <property type="entry name" value="TETREPRESSOR"/>
</dbReference>
<dbReference type="EMBL" id="FONV01000005">
    <property type="protein sequence ID" value="SFE99741.1"/>
    <property type="molecule type" value="Genomic_DNA"/>
</dbReference>
<dbReference type="Gene3D" id="1.10.10.60">
    <property type="entry name" value="Homeodomain-like"/>
    <property type="match status" value="1"/>
</dbReference>
<dbReference type="GO" id="GO:0003700">
    <property type="term" value="F:DNA-binding transcription factor activity"/>
    <property type="evidence" value="ECO:0007669"/>
    <property type="project" value="TreeGrafter"/>
</dbReference>
<dbReference type="Pfam" id="PF02909">
    <property type="entry name" value="TetR_C_1"/>
    <property type="match status" value="1"/>
</dbReference>
<evidence type="ECO:0000256" key="1">
    <source>
        <dbReference type="ARBA" id="ARBA00022491"/>
    </source>
</evidence>
<reference evidence="7 8" key="1">
    <citation type="submission" date="2016-10" db="EMBL/GenBank/DDBJ databases">
        <authorList>
            <person name="de Groot N.N."/>
        </authorList>
    </citation>
    <scope>NUCLEOTIDE SEQUENCE [LARGE SCALE GENOMIC DNA]</scope>
    <source>
        <strain evidence="7 8">DSM 43019</strain>
    </source>
</reference>
<accession>A0A1I2F5B3</accession>
<evidence type="ECO:0000256" key="5">
    <source>
        <dbReference type="PROSITE-ProRule" id="PRU00335"/>
    </source>
</evidence>
<keyword evidence="2" id="KW-0805">Transcription regulation</keyword>
<dbReference type="InterPro" id="IPR050109">
    <property type="entry name" value="HTH-type_TetR-like_transc_reg"/>
</dbReference>
<dbReference type="Gene3D" id="1.10.357.10">
    <property type="entry name" value="Tetracycline Repressor, domain 2"/>
    <property type="match status" value="1"/>
</dbReference>
<dbReference type="PROSITE" id="PS50977">
    <property type="entry name" value="HTH_TETR_2"/>
    <property type="match status" value="1"/>
</dbReference>
<sequence length="191" mass="20491">MAETAKSGDQRLTRAAILQAALRIVDTDGVDALSMRKLAGQLGVNPMSIYHHVENKAALLEGLTRLVTDGARHIAVGQGPWQEQLRNLAYEFRALSLAHRNLIRYAFTSDDFIQHDGPMWRTLCAVLRSAGLPEAEVERTGAVLAVLVGGLLHTEVNGTMRRLIGSGQAEDAGFALAVNLLIDGVAALVTG</sequence>
<feature type="DNA-binding region" description="H-T-H motif" evidence="5">
    <location>
        <begin position="34"/>
        <end position="53"/>
    </location>
</feature>